<organism evidence="2 3">
    <name type="scientific">Mucilaginibacter rigui</name>
    <dbReference type="NCBI Taxonomy" id="534635"/>
    <lineage>
        <taxon>Bacteria</taxon>
        <taxon>Pseudomonadati</taxon>
        <taxon>Bacteroidota</taxon>
        <taxon>Sphingobacteriia</taxon>
        <taxon>Sphingobacteriales</taxon>
        <taxon>Sphingobacteriaceae</taxon>
        <taxon>Mucilaginibacter</taxon>
    </lineage>
</organism>
<dbReference type="Proteomes" id="UP000618754">
    <property type="component" value="Unassembled WGS sequence"/>
</dbReference>
<evidence type="ECO:0000313" key="3">
    <source>
        <dbReference type="Proteomes" id="UP000618754"/>
    </source>
</evidence>
<accession>A0ABR7XA34</accession>
<evidence type="ECO:0008006" key="4">
    <source>
        <dbReference type="Google" id="ProtNLM"/>
    </source>
</evidence>
<sequence length="263" mass="29318">MLKTEQKIHYVLRIAIAMCFIGHGMFGIITKQIWCNYFAVFGIDTDTAYSLMPWVGMADILLGIIMLAYPMRAIALWLVMWGAVTAFLRPASGEPFAEFIERAGNFGAPLAMLILSGGIKNFRQLFARIDPNAAVDAKTIKNVFTCLKVVGFLLLMGHGWLNLIQKKGLLGQYASVGFSNPGRVAQFIGVFEIASALVVLIKPIRSVLLIFIIWKIASELLYPHYEVFEFIERGGSYGTLIALWFAIKQVSSNITIQSFQKTH</sequence>
<evidence type="ECO:0000256" key="1">
    <source>
        <dbReference type="SAM" id="Phobius"/>
    </source>
</evidence>
<dbReference type="RefSeq" id="WP_191177223.1">
    <property type="nucleotide sequence ID" value="NZ_JACWMW010000005.1"/>
</dbReference>
<proteinExistence type="predicted"/>
<reference evidence="2 3" key="1">
    <citation type="submission" date="2020-09" db="EMBL/GenBank/DDBJ databases">
        <title>Novel species of Mucilaginibacter isolated from a glacier on the Tibetan Plateau.</title>
        <authorList>
            <person name="Liu Q."/>
            <person name="Xin Y.-H."/>
        </authorList>
    </citation>
    <scope>NUCLEOTIDE SEQUENCE [LARGE SCALE GENOMIC DNA]</scope>
    <source>
        <strain evidence="2 3">CGMCC 1.13878</strain>
    </source>
</reference>
<keyword evidence="1" id="KW-0472">Membrane</keyword>
<evidence type="ECO:0000313" key="2">
    <source>
        <dbReference type="EMBL" id="MBD1387376.1"/>
    </source>
</evidence>
<gene>
    <name evidence="2" type="ORF">IDJ75_18965</name>
</gene>
<comment type="caution">
    <text evidence="2">The sequence shown here is derived from an EMBL/GenBank/DDBJ whole genome shotgun (WGS) entry which is preliminary data.</text>
</comment>
<protein>
    <recommendedName>
        <fullName evidence="4">DoxX family protein</fullName>
    </recommendedName>
</protein>
<feature type="transmembrane region" description="Helical" evidence="1">
    <location>
        <begin position="143"/>
        <end position="164"/>
    </location>
</feature>
<feature type="transmembrane region" description="Helical" evidence="1">
    <location>
        <begin position="184"/>
        <end position="201"/>
    </location>
</feature>
<keyword evidence="1" id="KW-1133">Transmembrane helix</keyword>
<keyword evidence="1" id="KW-0812">Transmembrane</keyword>
<name>A0ABR7XA34_9SPHI</name>
<feature type="transmembrane region" description="Helical" evidence="1">
    <location>
        <begin position="49"/>
        <end position="69"/>
    </location>
</feature>
<keyword evidence="3" id="KW-1185">Reference proteome</keyword>
<feature type="transmembrane region" description="Helical" evidence="1">
    <location>
        <begin position="12"/>
        <end position="29"/>
    </location>
</feature>
<dbReference type="EMBL" id="JACWMW010000005">
    <property type="protein sequence ID" value="MBD1387376.1"/>
    <property type="molecule type" value="Genomic_DNA"/>
</dbReference>